<evidence type="ECO:0000256" key="4">
    <source>
        <dbReference type="ARBA" id="ARBA00022741"/>
    </source>
</evidence>
<evidence type="ECO:0000256" key="3">
    <source>
        <dbReference type="ARBA" id="ARBA00022679"/>
    </source>
</evidence>
<evidence type="ECO:0000256" key="1">
    <source>
        <dbReference type="ARBA" id="ARBA00012513"/>
    </source>
</evidence>
<evidence type="ECO:0000256" key="2">
    <source>
        <dbReference type="ARBA" id="ARBA00022527"/>
    </source>
</evidence>
<dbReference type="RefSeq" id="WP_208850902.1">
    <property type="nucleotide sequence ID" value="NZ_JAGGDJ010000053.1"/>
</dbReference>
<dbReference type="Gene3D" id="1.10.510.10">
    <property type="entry name" value="Transferase(Phosphotransferase) domain 1"/>
    <property type="match status" value="1"/>
</dbReference>
<feature type="domain" description="Protein kinase" evidence="11">
    <location>
        <begin position="10"/>
        <end position="270"/>
    </location>
</feature>
<evidence type="ECO:0000256" key="8">
    <source>
        <dbReference type="ARBA" id="ARBA00048679"/>
    </source>
</evidence>
<dbReference type="PROSITE" id="PS00108">
    <property type="entry name" value="PROTEIN_KINASE_ST"/>
    <property type="match status" value="1"/>
</dbReference>
<name>A0ABS3WJ44_9BACL</name>
<dbReference type="PANTHER" id="PTHR43289">
    <property type="entry name" value="MITOGEN-ACTIVATED PROTEIN KINASE KINASE KINASE 20-RELATED"/>
    <property type="match status" value="1"/>
</dbReference>
<feature type="region of interest" description="Disordered" evidence="10">
    <location>
        <begin position="680"/>
        <end position="732"/>
    </location>
</feature>
<keyword evidence="4 9" id="KW-0547">Nucleotide-binding</keyword>
<accession>A0ABS3WJ44</accession>
<organism evidence="13 14">
    <name type="scientific">Paenibacillus artemisiicola</name>
    <dbReference type="NCBI Taxonomy" id="1172618"/>
    <lineage>
        <taxon>Bacteria</taxon>
        <taxon>Bacillati</taxon>
        <taxon>Bacillota</taxon>
        <taxon>Bacilli</taxon>
        <taxon>Bacillales</taxon>
        <taxon>Paenibacillaceae</taxon>
        <taxon>Paenibacillus</taxon>
    </lineage>
</organism>
<dbReference type="InterPro" id="IPR008271">
    <property type="entry name" value="Ser/Thr_kinase_AS"/>
</dbReference>
<proteinExistence type="predicted"/>
<evidence type="ECO:0000256" key="6">
    <source>
        <dbReference type="ARBA" id="ARBA00022840"/>
    </source>
</evidence>
<sequence length="732" mass="80524">MIGHELGGRYEIIARIGGGGMALVYKAHDVLLNRNVAVKVLRQQYVHDEEFIRRFRREAQSAAALSHPNVVSIYDVGQEDDTHYIVMEYVEGNNLNEIIKERAPLQAEEAVRIAIQICDALEHAHHNQIIHRDIKPHNILIGKNGRVKVTDFGIARAVTSSTITQTGSMVGSVHYFSPEHAKGSATGEKSDLYSLGIVLYQMLTGKLPFLGESPISVALKHLQENFEEPRELNPYIPQSVENVILKAMRKNPNERYHSATEMLADLETCLQPGRLREPKIEFDNPDFDETRVMPAIRGSIADTLAASSAAAKADRTSPYGAAERERTPAERTAATSAARADEPGEEEEDRWNSEGLEEKKRGRRWVKPVVTVASTLVIIALVYWGAMTVLGWFDIEEVDVPYVVNMNETDARMTLEKAGLKVEEPSIYTDKEGVAKDIVYEQSKPNQRVKVGSFIKLYVSTGPKLEAADNYVGKSYDDAVAALVALGLDQEKQISKKETFSDEAPGTVLEQTPPAGEQYDPKTAAFSFTVSQGKETLKMPKVIGKKESEAIAQLRSLGLVVNDSDIVREPSYRPKGEVTAQYPYDPDAQVTKGSAITLTVSSGLPDDALEYTFNIVISPAQAGKTSEIRIVYSDATGQNIEWGKRKIKDTETFPVKVVLDPNTEAQVQIYRDGQFTDTFSRTYGDVQSGADAPPETVPGMDPPPADQPANTEESPTNGNTNTDGADNDAVAQ</sequence>
<dbReference type="SUPFAM" id="SSF56112">
    <property type="entry name" value="Protein kinase-like (PK-like)"/>
    <property type="match status" value="1"/>
</dbReference>
<evidence type="ECO:0000256" key="5">
    <source>
        <dbReference type="ARBA" id="ARBA00022777"/>
    </source>
</evidence>
<gene>
    <name evidence="13" type="primary">pknB</name>
    <name evidence="13" type="ORF">I8J29_29520</name>
</gene>
<dbReference type="Proteomes" id="UP000670947">
    <property type="component" value="Unassembled WGS sequence"/>
</dbReference>
<dbReference type="Gene3D" id="3.30.200.20">
    <property type="entry name" value="Phosphorylase Kinase, domain 1"/>
    <property type="match status" value="1"/>
</dbReference>
<keyword evidence="14" id="KW-1185">Reference proteome</keyword>
<feature type="domain" description="PASTA" evidence="12">
    <location>
        <begin position="533"/>
        <end position="602"/>
    </location>
</feature>
<feature type="region of interest" description="Disordered" evidence="10">
    <location>
        <begin position="307"/>
        <end position="358"/>
    </location>
</feature>
<evidence type="ECO:0000313" key="14">
    <source>
        <dbReference type="Proteomes" id="UP000670947"/>
    </source>
</evidence>
<evidence type="ECO:0000259" key="11">
    <source>
        <dbReference type="PROSITE" id="PS50011"/>
    </source>
</evidence>
<feature type="compositionally biased region" description="Low complexity" evidence="10">
    <location>
        <begin position="716"/>
        <end position="732"/>
    </location>
</feature>
<reference evidence="13 14" key="1">
    <citation type="submission" date="2021-03" db="EMBL/GenBank/DDBJ databases">
        <title>Paenibacillus artemisicola MWE-103 whole genome sequence.</title>
        <authorList>
            <person name="Ham Y.J."/>
        </authorList>
    </citation>
    <scope>NUCLEOTIDE SEQUENCE [LARGE SCALE GENOMIC DNA]</scope>
    <source>
        <strain evidence="13 14">MWE-103</strain>
    </source>
</reference>
<dbReference type="NCBIfam" id="NF033483">
    <property type="entry name" value="PknB_PASTA_kin"/>
    <property type="match status" value="1"/>
</dbReference>
<keyword evidence="2" id="KW-0723">Serine/threonine-protein kinase</keyword>
<comment type="catalytic activity">
    <reaction evidence="8">
        <text>L-seryl-[protein] + ATP = O-phospho-L-seryl-[protein] + ADP + H(+)</text>
        <dbReference type="Rhea" id="RHEA:17989"/>
        <dbReference type="Rhea" id="RHEA-COMP:9863"/>
        <dbReference type="Rhea" id="RHEA-COMP:11604"/>
        <dbReference type="ChEBI" id="CHEBI:15378"/>
        <dbReference type="ChEBI" id="CHEBI:29999"/>
        <dbReference type="ChEBI" id="CHEBI:30616"/>
        <dbReference type="ChEBI" id="CHEBI:83421"/>
        <dbReference type="ChEBI" id="CHEBI:456216"/>
        <dbReference type="EC" id="2.7.11.1"/>
    </reaction>
</comment>
<dbReference type="PROSITE" id="PS51178">
    <property type="entry name" value="PASTA"/>
    <property type="match status" value="3"/>
</dbReference>
<dbReference type="EC" id="2.7.11.1" evidence="1"/>
<comment type="caution">
    <text evidence="13">The sequence shown here is derived from an EMBL/GenBank/DDBJ whole genome shotgun (WGS) entry which is preliminary data.</text>
</comment>
<keyword evidence="3" id="KW-0808">Transferase</keyword>
<dbReference type="InterPro" id="IPR005543">
    <property type="entry name" value="PASTA_dom"/>
</dbReference>
<feature type="domain" description="PASTA" evidence="12">
    <location>
        <begin position="462"/>
        <end position="532"/>
    </location>
</feature>
<dbReference type="PANTHER" id="PTHR43289:SF34">
    <property type="entry name" value="SERINE_THREONINE-PROTEIN KINASE YBDM-RELATED"/>
    <property type="match status" value="1"/>
</dbReference>
<feature type="binding site" evidence="9">
    <location>
        <position position="39"/>
    </location>
    <ligand>
        <name>ATP</name>
        <dbReference type="ChEBI" id="CHEBI:30616"/>
    </ligand>
</feature>
<dbReference type="Pfam" id="PF03793">
    <property type="entry name" value="PASTA"/>
    <property type="match status" value="3"/>
</dbReference>
<evidence type="ECO:0000313" key="13">
    <source>
        <dbReference type="EMBL" id="MBO7748332.1"/>
    </source>
</evidence>
<dbReference type="CDD" id="cd06577">
    <property type="entry name" value="PASTA_pknB"/>
    <property type="match status" value="3"/>
</dbReference>
<feature type="domain" description="PASTA" evidence="12">
    <location>
        <begin position="394"/>
        <end position="461"/>
    </location>
</feature>
<dbReference type="Pfam" id="PF00069">
    <property type="entry name" value="Pkinase"/>
    <property type="match status" value="1"/>
</dbReference>
<comment type="catalytic activity">
    <reaction evidence="7">
        <text>L-threonyl-[protein] + ATP = O-phospho-L-threonyl-[protein] + ADP + H(+)</text>
        <dbReference type="Rhea" id="RHEA:46608"/>
        <dbReference type="Rhea" id="RHEA-COMP:11060"/>
        <dbReference type="Rhea" id="RHEA-COMP:11605"/>
        <dbReference type="ChEBI" id="CHEBI:15378"/>
        <dbReference type="ChEBI" id="CHEBI:30013"/>
        <dbReference type="ChEBI" id="CHEBI:30616"/>
        <dbReference type="ChEBI" id="CHEBI:61977"/>
        <dbReference type="ChEBI" id="CHEBI:456216"/>
        <dbReference type="EC" id="2.7.11.1"/>
    </reaction>
</comment>
<protein>
    <recommendedName>
        <fullName evidence="1">non-specific serine/threonine protein kinase</fullName>
        <ecNumber evidence="1">2.7.11.1</ecNumber>
    </recommendedName>
</protein>
<dbReference type="SMART" id="SM00740">
    <property type="entry name" value="PASTA"/>
    <property type="match status" value="3"/>
</dbReference>
<dbReference type="Gene3D" id="3.30.10.20">
    <property type="match status" value="3"/>
</dbReference>
<dbReference type="InterPro" id="IPR011009">
    <property type="entry name" value="Kinase-like_dom_sf"/>
</dbReference>
<dbReference type="EMBL" id="JAGGDJ010000053">
    <property type="protein sequence ID" value="MBO7748332.1"/>
    <property type="molecule type" value="Genomic_DNA"/>
</dbReference>
<evidence type="ECO:0000256" key="10">
    <source>
        <dbReference type="SAM" id="MobiDB-lite"/>
    </source>
</evidence>
<evidence type="ECO:0000256" key="7">
    <source>
        <dbReference type="ARBA" id="ARBA00047899"/>
    </source>
</evidence>
<dbReference type="PROSITE" id="PS00107">
    <property type="entry name" value="PROTEIN_KINASE_ATP"/>
    <property type="match status" value="1"/>
</dbReference>
<keyword evidence="6 9" id="KW-0067">ATP-binding</keyword>
<dbReference type="SMART" id="SM00220">
    <property type="entry name" value="S_TKc"/>
    <property type="match status" value="1"/>
</dbReference>
<dbReference type="InterPro" id="IPR000719">
    <property type="entry name" value="Prot_kinase_dom"/>
</dbReference>
<evidence type="ECO:0000256" key="9">
    <source>
        <dbReference type="PROSITE-ProRule" id="PRU10141"/>
    </source>
</evidence>
<evidence type="ECO:0000259" key="12">
    <source>
        <dbReference type="PROSITE" id="PS51178"/>
    </source>
</evidence>
<keyword evidence="5 13" id="KW-0418">Kinase</keyword>
<dbReference type="InterPro" id="IPR017441">
    <property type="entry name" value="Protein_kinase_ATP_BS"/>
</dbReference>
<dbReference type="CDD" id="cd14014">
    <property type="entry name" value="STKc_PknB_like"/>
    <property type="match status" value="1"/>
</dbReference>
<dbReference type="PROSITE" id="PS50011">
    <property type="entry name" value="PROTEIN_KINASE_DOM"/>
    <property type="match status" value="1"/>
</dbReference>
<dbReference type="GO" id="GO:0016301">
    <property type="term" value="F:kinase activity"/>
    <property type="evidence" value="ECO:0007669"/>
    <property type="project" value="UniProtKB-KW"/>
</dbReference>